<name>A0A9Q4EIE3_9BACI</name>
<keyword evidence="5" id="KW-1185">Reference proteome</keyword>
<reference evidence="2" key="1">
    <citation type="submission" date="2022-02" db="EMBL/GenBank/DDBJ databases">
        <title>Crop Bioprotection Bacillus Genome Sequencing.</title>
        <authorList>
            <person name="Dunlap C."/>
        </authorList>
    </citation>
    <scope>NUCLEOTIDE SEQUENCE</scope>
    <source>
        <strain evidence="2">EC49O2N-C10</strain>
    </source>
</reference>
<evidence type="ECO:0000256" key="1">
    <source>
        <dbReference type="SAM" id="Phobius"/>
    </source>
</evidence>
<dbReference type="AlphaFoldDB" id="A0A9Q4EIE3"/>
<accession>A0A9Q4EIE3</accession>
<dbReference type="EMBL" id="CP114066">
    <property type="protein sequence ID" value="WAT19766.1"/>
    <property type="molecule type" value="Genomic_DNA"/>
</dbReference>
<dbReference type="RefSeq" id="WP_024121954.1">
    <property type="nucleotide sequence ID" value="NZ_ASJT01000068.1"/>
</dbReference>
<gene>
    <name evidence="2" type="ORF">MOF03_06950</name>
    <name evidence="3" type="ORF">O0R52_12150</name>
</gene>
<sequence>MNIGDIMFQLIVFFMFAAVISAAVIGSTYAKNRKAQLDRIEKKLNSMSEDQND</sequence>
<organism evidence="2 4">
    <name type="scientific">Bacillus halotolerans</name>
    <dbReference type="NCBI Taxonomy" id="260554"/>
    <lineage>
        <taxon>Bacteria</taxon>
        <taxon>Bacillati</taxon>
        <taxon>Bacillota</taxon>
        <taxon>Bacilli</taxon>
        <taxon>Bacillales</taxon>
        <taxon>Bacillaceae</taxon>
        <taxon>Bacillus</taxon>
    </lineage>
</organism>
<dbReference type="Proteomes" id="UP001073053">
    <property type="component" value="Unassembled WGS sequence"/>
</dbReference>
<dbReference type="KEGG" id="bht:DIC78_19595"/>
<evidence type="ECO:0000313" key="2">
    <source>
        <dbReference type="EMBL" id="MCY9184396.1"/>
    </source>
</evidence>
<feature type="transmembrane region" description="Helical" evidence="1">
    <location>
        <begin position="6"/>
        <end position="30"/>
    </location>
</feature>
<reference evidence="3" key="2">
    <citation type="submission" date="2022-12" db="EMBL/GenBank/DDBJ databases">
        <title>Genomic of Bacillus halotolerans.</title>
        <authorList>
            <person name="Xu G."/>
            <person name="Ding Y."/>
        </authorList>
    </citation>
    <scope>NUCLEOTIDE SEQUENCE</scope>
    <source>
        <strain evidence="3">B13</strain>
    </source>
</reference>
<proteinExistence type="predicted"/>
<evidence type="ECO:0000313" key="4">
    <source>
        <dbReference type="Proteomes" id="UP001073053"/>
    </source>
</evidence>
<keyword evidence="1" id="KW-0472">Membrane</keyword>
<keyword evidence="1" id="KW-0812">Transmembrane</keyword>
<dbReference type="EMBL" id="JALAWA010000003">
    <property type="protein sequence ID" value="MCY9184396.1"/>
    <property type="molecule type" value="Genomic_DNA"/>
</dbReference>
<keyword evidence="1" id="KW-1133">Transmembrane helix</keyword>
<evidence type="ECO:0008006" key="6">
    <source>
        <dbReference type="Google" id="ProtNLM"/>
    </source>
</evidence>
<evidence type="ECO:0000313" key="5">
    <source>
        <dbReference type="Proteomes" id="UP001164713"/>
    </source>
</evidence>
<protein>
    <recommendedName>
        <fullName evidence="6">DUF4083 domain-containing protein</fullName>
    </recommendedName>
</protein>
<evidence type="ECO:0000313" key="3">
    <source>
        <dbReference type="EMBL" id="WAT19766.1"/>
    </source>
</evidence>
<dbReference type="Proteomes" id="UP001164713">
    <property type="component" value="Chromosome"/>
</dbReference>
<dbReference type="GeneID" id="50137530"/>